<proteinExistence type="predicted"/>
<dbReference type="AlphaFoldDB" id="A0A0C3BIH6"/>
<feature type="non-terminal residue" evidence="2">
    <location>
        <position position="388"/>
    </location>
</feature>
<keyword evidence="1" id="KW-0812">Transmembrane</keyword>
<reference evidence="2 3" key="1">
    <citation type="submission" date="2014-04" db="EMBL/GenBank/DDBJ databases">
        <authorList>
            <consortium name="DOE Joint Genome Institute"/>
            <person name="Kuo A."/>
            <person name="Gay G."/>
            <person name="Dore J."/>
            <person name="Kohler A."/>
            <person name="Nagy L.G."/>
            <person name="Floudas D."/>
            <person name="Copeland A."/>
            <person name="Barry K.W."/>
            <person name="Cichocki N."/>
            <person name="Veneault-Fourrey C."/>
            <person name="LaButti K."/>
            <person name="Lindquist E.A."/>
            <person name="Lipzen A."/>
            <person name="Lundell T."/>
            <person name="Morin E."/>
            <person name="Murat C."/>
            <person name="Sun H."/>
            <person name="Tunlid A."/>
            <person name="Henrissat B."/>
            <person name="Grigoriev I.V."/>
            <person name="Hibbett D.S."/>
            <person name="Martin F."/>
            <person name="Nordberg H.P."/>
            <person name="Cantor M.N."/>
            <person name="Hua S.X."/>
        </authorList>
    </citation>
    <scope>NUCLEOTIDE SEQUENCE [LARGE SCALE GENOMIC DNA]</scope>
    <source>
        <strain evidence="3">h7</strain>
    </source>
</reference>
<feature type="transmembrane region" description="Helical" evidence="1">
    <location>
        <begin position="19"/>
        <end position="38"/>
    </location>
</feature>
<feature type="transmembrane region" description="Helical" evidence="1">
    <location>
        <begin position="288"/>
        <end position="309"/>
    </location>
</feature>
<keyword evidence="1" id="KW-1133">Transmembrane helix</keyword>
<keyword evidence="3" id="KW-1185">Reference proteome</keyword>
<protein>
    <recommendedName>
        <fullName evidence="4">Transmembrane protein</fullName>
    </recommendedName>
</protein>
<accession>A0A0C3BIH6</accession>
<evidence type="ECO:0000256" key="1">
    <source>
        <dbReference type="SAM" id="Phobius"/>
    </source>
</evidence>
<gene>
    <name evidence="2" type="ORF">M413DRAFT_78128</name>
</gene>
<reference evidence="3" key="2">
    <citation type="submission" date="2015-01" db="EMBL/GenBank/DDBJ databases">
        <title>Evolutionary Origins and Diversification of the Mycorrhizal Mutualists.</title>
        <authorList>
            <consortium name="DOE Joint Genome Institute"/>
            <consortium name="Mycorrhizal Genomics Consortium"/>
            <person name="Kohler A."/>
            <person name="Kuo A."/>
            <person name="Nagy L.G."/>
            <person name="Floudas D."/>
            <person name="Copeland A."/>
            <person name="Barry K.W."/>
            <person name="Cichocki N."/>
            <person name="Veneault-Fourrey C."/>
            <person name="LaButti K."/>
            <person name="Lindquist E.A."/>
            <person name="Lipzen A."/>
            <person name="Lundell T."/>
            <person name="Morin E."/>
            <person name="Murat C."/>
            <person name="Riley R."/>
            <person name="Ohm R."/>
            <person name="Sun H."/>
            <person name="Tunlid A."/>
            <person name="Henrissat B."/>
            <person name="Grigoriev I.V."/>
            <person name="Hibbett D.S."/>
            <person name="Martin F."/>
        </authorList>
    </citation>
    <scope>NUCLEOTIDE SEQUENCE [LARGE SCALE GENOMIC DNA]</scope>
    <source>
        <strain evidence="3">h7</strain>
    </source>
</reference>
<evidence type="ECO:0000313" key="3">
    <source>
        <dbReference type="Proteomes" id="UP000053424"/>
    </source>
</evidence>
<dbReference type="EMBL" id="KN831804">
    <property type="protein sequence ID" value="KIM36520.1"/>
    <property type="molecule type" value="Genomic_DNA"/>
</dbReference>
<dbReference type="OrthoDB" id="3227921at2759"/>
<dbReference type="Proteomes" id="UP000053424">
    <property type="component" value="Unassembled WGS sequence"/>
</dbReference>
<sequence length="388" mass="43197">LWLLADSGETDRMRYARGVLAAIMFLVLTGTVAMKFILLPARETGLATVKETRTLDLPRDFAVDDTVWNVVLVTAYDDPSTDWDSIFHSAVRVIPLWDNSSTLAPPCVHRPGSLRVVDPPTPLYQAITIHCPSRTPNTTGNFIAHCLASSSLIEVYVSPSSIIDMRRSSITVRVGLDNNTDKVIHRTVPFTILPGMNLVSILTFELRQLFRKPALSSLGLFDSVDTFYVARMFSLGPDPRAKISTAIPRSPEISTLRTFAMIDSSERVFTQDNRDNSLINGFSEIGGLWTFLSGIFGMVFGISLMRVLFGVKPISVFGLAHLLERERIIDACAEDYPRIQEEIALPKHERGLAALLRDHLIDLDLFIDEPNGKVDLEREEEGIVKGRV</sequence>
<organism evidence="2 3">
    <name type="scientific">Hebeloma cylindrosporum</name>
    <dbReference type="NCBI Taxonomy" id="76867"/>
    <lineage>
        <taxon>Eukaryota</taxon>
        <taxon>Fungi</taxon>
        <taxon>Dikarya</taxon>
        <taxon>Basidiomycota</taxon>
        <taxon>Agaricomycotina</taxon>
        <taxon>Agaricomycetes</taxon>
        <taxon>Agaricomycetidae</taxon>
        <taxon>Agaricales</taxon>
        <taxon>Agaricineae</taxon>
        <taxon>Hymenogastraceae</taxon>
        <taxon>Hebeloma</taxon>
    </lineage>
</organism>
<evidence type="ECO:0008006" key="4">
    <source>
        <dbReference type="Google" id="ProtNLM"/>
    </source>
</evidence>
<name>A0A0C3BIH6_HEBCY</name>
<dbReference type="HOGENOM" id="CLU_061608_0_0_1"/>
<keyword evidence="1" id="KW-0472">Membrane</keyword>
<evidence type="ECO:0000313" key="2">
    <source>
        <dbReference type="EMBL" id="KIM36520.1"/>
    </source>
</evidence>